<reference evidence="2 3" key="1">
    <citation type="journal article" date="2016" name="Nat. Commun.">
        <title>Thousands of microbial genomes shed light on interconnected biogeochemical processes in an aquifer system.</title>
        <authorList>
            <person name="Anantharaman K."/>
            <person name="Brown C.T."/>
            <person name="Hug L.A."/>
            <person name="Sharon I."/>
            <person name="Castelle C.J."/>
            <person name="Probst A.J."/>
            <person name="Thomas B.C."/>
            <person name="Singh A."/>
            <person name="Wilkins M.J."/>
            <person name="Karaoz U."/>
            <person name="Brodie E.L."/>
            <person name="Williams K.H."/>
            <person name="Hubbard S.S."/>
            <person name="Banfield J.F."/>
        </authorList>
    </citation>
    <scope>NUCLEOTIDE SEQUENCE [LARGE SCALE GENOMIC DNA]</scope>
</reference>
<dbReference type="Pfam" id="PF01541">
    <property type="entry name" value="GIY-YIG"/>
    <property type="match status" value="1"/>
</dbReference>
<accession>A0A1G2I3N7</accession>
<dbReference type="SUPFAM" id="SSF82771">
    <property type="entry name" value="GIY-YIG endonuclease"/>
    <property type="match status" value="1"/>
</dbReference>
<dbReference type="InterPro" id="IPR035901">
    <property type="entry name" value="GIY-YIG_endonuc_sf"/>
</dbReference>
<name>A0A1G2I3N7_9BACT</name>
<feature type="domain" description="GIY-YIG" evidence="1">
    <location>
        <begin position="2"/>
        <end position="77"/>
    </location>
</feature>
<sequence>MKFYYVYVLYNKLKNFIYVGYSEDVKKRVKYHNSGFVKSTKAYMPLEIIHYAAYSNMKDAKRREEYLKTNRGRTTLVIMLKEYFSKK</sequence>
<comment type="caution">
    <text evidence="2">The sequence shown here is derived from an EMBL/GenBank/DDBJ whole genome shotgun (WGS) entry which is preliminary data.</text>
</comment>
<evidence type="ECO:0000259" key="1">
    <source>
        <dbReference type="PROSITE" id="PS50164"/>
    </source>
</evidence>
<dbReference type="EMBL" id="MHOV01000034">
    <property type="protein sequence ID" value="OGZ69444.1"/>
    <property type="molecule type" value="Genomic_DNA"/>
</dbReference>
<evidence type="ECO:0000313" key="3">
    <source>
        <dbReference type="Proteomes" id="UP000179214"/>
    </source>
</evidence>
<dbReference type="Proteomes" id="UP000179214">
    <property type="component" value="Unassembled WGS sequence"/>
</dbReference>
<protein>
    <recommendedName>
        <fullName evidence="1">GIY-YIG domain-containing protein</fullName>
    </recommendedName>
</protein>
<organism evidence="2 3">
    <name type="scientific">Candidatus Staskawiczbacteria bacterium RIFCSPHIGHO2_12_FULL_38_11</name>
    <dbReference type="NCBI Taxonomy" id="1802209"/>
    <lineage>
        <taxon>Bacteria</taxon>
        <taxon>Candidatus Staskawicziibacteriota</taxon>
    </lineage>
</organism>
<gene>
    <name evidence="2" type="ORF">A3F47_01790</name>
</gene>
<evidence type="ECO:0000313" key="2">
    <source>
        <dbReference type="EMBL" id="OGZ69444.1"/>
    </source>
</evidence>
<dbReference type="Gene3D" id="3.40.1440.10">
    <property type="entry name" value="GIY-YIG endonuclease"/>
    <property type="match status" value="1"/>
</dbReference>
<dbReference type="AlphaFoldDB" id="A0A1G2I3N7"/>
<dbReference type="PROSITE" id="PS50164">
    <property type="entry name" value="GIY_YIG"/>
    <property type="match status" value="1"/>
</dbReference>
<proteinExistence type="predicted"/>
<dbReference type="InterPro" id="IPR000305">
    <property type="entry name" value="GIY-YIG_endonuc"/>
</dbReference>